<accession>A0AAP0MYG7</accession>
<reference evidence="1 2" key="1">
    <citation type="submission" date="2024-05" db="EMBL/GenBank/DDBJ databases">
        <title>Haplotype-resolved chromosome-level genome assembly of Huyou (Citrus changshanensis).</title>
        <authorList>
            <person name="Miao C."/>
            <person name="Chen W."/>
            <person name="Wu Y."/>
            <person name="Wang L."/>
            <person name="Zhao S."/>
            <person name="Grierson D."/>
            <person name="Xu C."/>
            <person name="Chen K."/>
        </authorList>
    </citation>
    <scope>NUCLEOTIDE SEQUENCE [LARGE SCALE GENOMIC DNA]</scope>
    <source>
        <strain evidence="1">01-14</strain>
        <tissue evidence="1">Leaf</tissue>
    </source>
</reference>
<organism evidence="1 2">
    <name type="scientific">Citrus x changshan-huyou</name>
    <dbReference type="NCBI Taxonomy" id="2935761"/>
    <lineage>
        <taxon>Eukaryota</taxon>
        <taxon>Viridiplantae</taxon>
        <taxon>Streptophyta</taxon>
        <taxon>Embryophyta</taxon>
        <taxon>Tracheophyta</taxon>
        <taxon>Spermatophyta</taxon>
        <taxon>Magnoliopsida</taxon>
        <taxon>eudicotyledons</taxon>
        <taxon>Gunneridae</taxon>
        <taxon>Pentapetalae</taxon>
        <taxon>rosids</taxon>
        <taxon>malvids</taxon>
        <taxon>Sapindales</taxon>
        <taxon>Rutaceae</taxon>
        <taxon>Aurantioideae</taxon>
        <taxon>Citrus</taxon>
    </lineage>
</organism>
<sequence>MMHLYGNGEVVEDTDCPLSIVGVYVVAWSLLEDNVFILVEEDNVFYGKNIENAFIVGCIVILNPFNHFTLSIEIFVNMYHHKIKLNGEMTLLFVGRHCFRFVTVDFHKLSMRKVYL</sequence>
<dbReference type="EMBL" id="JBCGBO010000001">
    <property type="protein sequence ID" value="KAK9229398.1"/>
    <property type="molecule type" value="Genomic_DNA"/>
</dbReference>
<comment type="caution">
    <text evidence="1">The sequence shown here is derived from an EMBL/GenBank/DDBJ whole genome shotgun (WGS) entry which is preliminary data.</text>
</comment>
<dbReference type="Proteomes" id="UP001428341">
    <property type="component" value="Unassembled WGS sequence"/>
</dbReference>
<keyword evidence="2" id="KW-1185">Reference proteome</keyword>
<evidence type="ECO:0000313" key="1">
    <source>
        <dbReference type="EMBL" id="KAK9229398.1"/>
    </source>
</evidence>
<dbReference type="AlphaFoldDB" id="A0AAP0MYG7"/>
<proteinExistence type="predicted"/>
<evidence type="ECO:0000313" key="2">
    <source>
        <dbReference type="Proteomes" id="UP001428341"/>
    </source>
</evidence>
<gene>
    <name evidence="1" type="ORF">WN944_022360</name>
</gene>
<protein>
    <submittedName>
        <fullName evidence="1">Uncharacterized protein</fullName>
    </submittedName>
</protein>
<name>A0AAP0MYG7_9ROSI</name>